<evidence type="ECO:0000313" key="2">
    <source>
        <dbReference type="EMBL" id="MDC3988718.1"/>
    </source>
</evidence>
<feature type="region of interest" description="Disordered" evidence="1">
    <location>
        <begin position="234"/>
        <end position="276"/>
    </location>
</feature>
<feature type="compositionally biased region" description="Low complexity" evidence="1">
    <location>
        <begin position="167"/>
        <end position="177"/>
    </location>
</feature>
<comment type="caution">
    <text evidence="2">The sequence shown here is derived from an EMBL/GenBank/DDBJ whole genome shotgun (WGS) entry which is preliminary data.</text>
</comment>
<proteinExistence type="predicted"/>
<feature type="compositionally biased region" description="Pro residues" evidence="1">
    <location>
        <begin position="464"/>
        <end position="473"/>
    </location>
</feature>
<dbReference type="Proteomes" id="UP001151081">
    <property type="component" value="Unassembled WGS sequence"/>
</dbReference>
<dbReference type="EMBL" id="JAGTJJ010000080">
    <property type="protein sequence ID" value="MDC3988718.1"/>
    <property type="molecule type" value="Genomic_DNA"/>
</dbReference>
<reference evidence="2 3" key="1">
    <citation type="submission" date="2021-04" db="EMBL/GenBank/DDBJ databases">
        <title>Genome analysis of Polyangium sp.</title>
        <authorList>
            <person name="Li Y."/>
            <person name="Wang J."/>
        </authorList>
    </citation>
    <scope>NUCLEOTIDE SEQUENCE [LARGE SCALE GENOMIC DNA]</scope>
    <source>
        <strain evidence="2 3">SDU14</strain>
    </source>
</reference>
<organism evidence="2 3">
    <name type="scientific">Polyangium jinanense</name>
    <dbReference type="NCBI Taxonomy" id="2829994"/>
    <lineage>
        <taxon>Bacteria</taxon>
        <taxon>Pseudomonadati</taxon>
        <taxon>Myxococcota</taxon>
        <taxon>Polyangia</taxon>
        <taxon>Polyangiales</taxon>
        <taxon>Polyangiaceae</taxon>
        <taxon>Polyangium</taxon>
    </lineage>
</organism>
<dbReference type="InterPro" id="IPR018392">
    <property type="entry name" value="LysM"/>
</dbReference>
<dbReference type="CDD" id="cd00118">
    <property type="entry name" value="LysM"/>
    <property type="match status" value="1"/>
</dbReference>
<evidence type="ECO:0000313" key="3">
    <source>
        <dbReference type="Proteomes" id="UP001151081"/>
    </source>
</evidence>
<protein>
    <submittedName>
        <fullName evidence="2">LysM peptidoglycan-binding domain-containing protein</fullName>
    </submittedName>
</protein>
<feature type="compositionally biased region" description="Polar residues" evidence="1">
    <location>
        <begin position="234"/>
        <end position="247"/>
    </location>
</feature>
<name>A0A9X4AXM3_9BACT</name>
<dbReference type="Gene3D" id="3.10.350.10">
    <property type="entry name" value="LysM domain"/>
    <property type="match status" value="1"/>
</dbReference>
<dbReference type="InterPro" id="IPR036779">
    <property type="entry name" value="LysM_dom_sf"/>
</dbReference>
<feature type="region of interest" description="Disordered" evidence="1">
    <location>
        <begin position="652"/>
        <end position="672"/>
    </location>
</feature>
<accession>A0A9X4AXM3</accession>
<gene>
    <name evidence="2" type="ORF">KEG57_50095</name>
</gene>
<feature type="region of interest" description="Disordered" evidence="1">
    <location>
        <begin position="147"/>
        <end position="204"/>
    </location>
</feature>
<evidence type="ECO:0000256" key="1">
    <source>
        <dbReference type="SAM" id="MobiDB-lite"/>
    </source>
</evidence>
<feature type="non-terminal residue" evidence="2">
    <location>
        <position position="701"/>
    </location>
</feature>
<sequence length="701" mass="72948">MPGATTLSYLGPSFDPSLGDTGDLLSMLGGLFGGNGGGKPAPSGGMGASLGNLGGAALATSLGMPSLAPLASGLGGALGGLAEQGIAALTRPKPKPPKRRKPNANDQKILAEGRAMAQRTGIQAYAQDAVLRVQRPADYKRLRAAGKLPSQIAERQRAAQQSPTPPRTTLAPAAPRLNFGQFSQGAAPAPTTAPAPPEQRPNFAPLFEGLDAADRAHLELAIQEGRGAETWRQIQAARSAQPATSPAATFAPDEPPPMPELDGYSETSGPPDARPRPRKHLAILPLQQGQLEGVLRGVPALQKLDKRLLRLLAGRSSVARDVAGVDPSSGVYHAAPGETAYGIAKKLTGSPDRVAELVAANPGNQGPVWQLPPGWLMFERDTAAPATTGRRYTVLQNDTPYGIAKKLGALPVRLKWWSELKAANPHKPTKDNGGNWESLYAGEEIGIPDEWAASPSIPNLNGTPPAPPSPIPSTGPGLPAPGQTGTMDPGVYLQAQALLALWAKQNPGACVPGDFGLNPTDFTGTVTPRTSMALASFQAWWNKARPSSPLRADGVLDELTYRALFTVTAAQVPTPAPTPEQPKPAPIPTPTLPGLPPFSDWLGKVLGGSLPIPPANQPQPAPTPTPQIPVPQLPQQIPPWLEGWPKGTVPNAIPAPQVPPQLPSLPVPPLPSPPFVPTTQPTPKDDGSAVPFLTMLGAGLF</sequence>
<feature type="compositionally biased region" description="Pro residues" evidence="1">
    <location>
        <begin position="656"/>
        <end position="672"/>
    </location>
</feature>
<feature type="region of interest" description="Disordered" evidence="1">
    <location>
        <begin position="451"/>
        <end position="485"/>
    </location>
</feature>
<dbReference type="AlphaFoldDB" id="A0A9X4AXM3"/>
<keyword evidence="3" id="KW-1185">Reference proteome</keyword>